<comment type="similarity">
    <text evidence="2">Belongs to the CPA3 antiporters (TC 2.A.63) subunit C family.</text>
</comment>
<organism evidence="8 9">
    <name type="scientific">candidate division WOR_3 bacterium SM23_60</name>
    <dbReference type="NCBI Taxonomy" id="1703780"/>
    <lineage>
        <taxon>Bacteria</taxon>
        <taxon>Bacteria division WOR-3</taxon>
    </lineage>
</organism>
<gene>
    <name evidence="8" type="ORF">AMJ87_04200</name>
</gene>
<dbReference type="AlphaFoldDB" id="A0A0S8GI13"/>
<keyword evidence="6 7" id="KW-0472">Membrane</keyword>
<keyword evidence="3" id="KW-1003">Cell membrane</keyword>
<evidence type="ECO:0000256" key="2">
    <source>
        <dbReference type="ARBA" id="ARBA00010388"/>
    </source>
</evidence>
<evidence type="ECO:0000256" key="6">
    <source>
        <dbReference type="ARBA" id="ARBA00023136"/>
    </source>
</evidence>
<dbReference type="Gene3D" id="1.10.287.3510">
    <property type="match status" value="1"/>
</dbReference>
<dbReference type="GO" id="GO:0005886">
    <property type="term" value="C:plasma membrane"/>
    <property type="evidence" value="ECO:0007669"/>
    <property type="project" value="UniProtKB-SubCell"/>
</dbReference>
<keyword evidence="5 7" id="KW-1133">Transmembrane helix</keyword>
<evidence type="ECO:0000313" key="9">
    <source>
        <dbReference type="Proteomes" id="UP000051096"/>
    </source>
</evidence>
<protein>
    <submittedName>
        <fullName evidence="8">Cation:proton antiporter</fullName>
    </submittedName>
</protein>
<accession>A0A0S8GI13</accession>
<name>A0A0S8GI13_UNCW3</name>
<comment type="caution">
    <text evidence="8">The sequence shown here is derived from an EMBL/GenBank/DDBJ whole genome shotgun (WGS) entry which is preliminary data.</text>
</comment>
<dbReference type="InterPro" id="IPR039428">
    <property type="entry name" value="NUOK/Mnh_C1-like"/>
</dbReference>
<keyword evidence="4 7" id="KW-0812">Transmembrane</keyword>
<evidence type="ECO:0000256" key="7">
    <source>
        <dbReference type="SAM" id="Phobius"/>
    </source>
</evidence>
<dbReference type="PATRIC" id="fig|1703780.3.peg.1756"/>
<feature type="transmembrane region" description="Helical" evidence="7">
    <location>
        <begin position="73"/>
        <end position="97"/>
    </location>
</feature>
<reference evidence="8 9" key="1">
    <citation type="journal article" date="2015" name="Microbiome">
        <title>Genomic resolution of linkages in carbon, nitrogen, and sulfur cycling among widespread estuary sediment bacteria.</title>
        <authorList>
            <person name="Baker B.J."/>
            <person name="Lazar C.S."/>
            <person name="Teske A.P."/>
            <person name="Dick G.J."/>
        </authorList>
    </citation>
    <scope>NUCLEOTIDE SEQUENCE [LARGE SCALE GENOMIC DNA]</scope>
    <source>
        <strain evidence="8">SM23_60</strain>
    </source>
</reference>
<feature type="transmembrane region" description="Helical" evidence="7">
    <location>
        <begin position="6"/>
        <end position="24"/>
    </location>
</feature>
<dbReference type="EMBL" id="LJUO01000026">
    <property type="protein sequence ID" value="KPK72638.1"/>
    <property type="molecule type" value="Genomic_DNA"/>
</dbReference>
<dbReference type="InterPro" id="IPR050601">
    <property type="entry name" value="CPA3_antiporter_subunitC"/>
</dbReference>
<proteinExistence type="inferred from homology"/>
<dbReference type="Proteomes" id="UP000051096">
    <property type="component" value="Unassembled WGS sequence"/>
</dbReference>
<evidence type="ECO:0000313" key="8">
    <source>
        <dbReference type="EMBL" id="KPK72638.1"/>
    </source>
</evidence>
<dbReference type="Pfam" id="PF00420">
    <property type="entry name" value="Oxidored_q2"/>
    <property type="match status" value="1"/>
</dbReference>
<dbReference type="PANTHER" id="PTHR34583:SF2">
    <property type="entry name" value="ANTIPORTER SUBUNIT MNHC2-RELATED"/>
    <property type="match status" value="1"/>
</dbReference>
<comment type="subcellular location">
    <subcellularLocation>
        <location evidence="1">Cell membrane</location>
        <topology evidence="1">Multi-pass membrane protein</topology>
    </subcellularLocation>
</comment>
<evidence type="ECO:0000256" key="5">
    <source>
        <dbReference type="ARBA" id="ARBA00022989"/>
    </source>
</evidence>
<dbReference type="PANTHER" id="PTHR34583">
    <property type="entry name" value="ANTIPORTER SUBUNIT MNHC2-RELATED"/>
    <property type="match status" value="1"/>
</dbReference>
<sequence length="113" mass="12333">MIYYIGAIGLIIIGLYIVLTKRNLIKIIIGLDLFETGIFILLICAGYVRGGTAPIFSEAGIDASLMVDPVPQALVLTAIVIGVATLALALSLAIRLYRHYGTLDMQKIRELKW</sequence>
<evidence type="ECO:0000256" key="1">
    <source>
        <dbReference type="ARBA" id="ARBA00004651"/>
    </source>
</evidence>
<feature type="transmembrane region" description="Helical" evidence="7">
    <location>
        <begin position="31"/>
        <end position="48"/>
    </location>
</feature>
<evidence type="ECO:0000256" key="3">
    <source>
        <dbReference type="ARBA" id="ARBA00022475"/>
    </source>
</evidence>
<evidence type="ECO:0000256" key="4">
    <source>
        <dbReference type="ARBA" id="ARBA00022692"/>
    </source>
</evidence>